<keyword evidence="7" id="KW-1005">Bacterial flagellum biogenesis</keyword>
<dbReference type="GO" id="GO:0015031">
    <property type="term" value="P:protein transport"/>
    <property type="evidence" value="ECO:0007669"/>
    <property type="project" value="UniProtKB-KW"/>
</dbReference>
<accession>A0A4Q7LBP8</accession>
<dbReference type="Pfam" id="PF02050">
    <property type="entry name" value="FliJ"/>
    <property type="match status" value="1"/>
</dbReference>
<protein>
    <recommendedName>
        <fullName evidence="3">Flagellar FliJ protein</fullName>
    </recommendedName>
</protein>
<evidence type="ECO:0000256" key="11">
    <source>
        <dbReference type="SAM" id="Coils"/>
    </source>
</evidence>
<name>A0A4Q7LBP8_9BURK</name>
<comment type="subcellular location">
    <subcellularLocation>
        <location evidence="1">Cell membrane</location>
        <topology evidence="1">Peripheral membrane protein</topology>
        <orientation evidence="1">Cytoplasmic side</orientation>
    </subcellularLocation>
</comment>
<evidence type="ECO:0000256" key="10">
    <source>
        <dbReference type="ARBA" id="ARBA00023225"/>
    </source>
</evidence>
<dbReference type="PANTHER" id="PTHR38786">
    <property type="entry name" value="FLAGELLAR FLIJ PROTEIN"/>
    <property type="match status" value="1"/>
</dbReference>
<dbReference type="AlphaFoldDB" id="A0A4Q7LBP8"/>
<keyword evidence="12" id="KW-0966">Cell projection</keyword>
<evidence type="ECO:0000256" key="8">
    <source>
        <dbReference type="ARBA" id="ARBA00022927"/>
    </source>
</evidence>
<dbReference type="NCBIfam" id="TIGR02473">
    <property type="entry name" value="flagell_FliJ"/>
    <property type="match status" value="1"/>
</dbReference>
<evidence type="ECO:0000256" key="1">
    <source>
        <dbReference type="ARBA" id="ARBA00004413"/>
    </source>
</evidence>
<dbReference type="GO" id="GO:0044781">
    <property type="term" value="P:bacterial-type flagellum organization"/>
    <property type="evidence" value="ECO:0007669"/>
    <property type="project" value="UniProtKB-KW"/>
</dbReference>
<dbReference type="GO" id="GO:0005886">
    <property type="term" value="C:plasma membrane"/>
    <property type="evidence" value="ECO:0007669"/>
    <property type="project" value="UniProtKB-SubCell"/>
</dbReference>
<dbReference type="InterPro" id="IPR053716">
    <property type="entry name" value="Flag_assembly_chemotaxis_eff"/>
</dbReference>
<evidence type="ECO:0000256" key="3">
    <source>
        <dbReference type="ARBA" id="ARBA00020392"/>
    </source>
</evidence>
<evidence type="ECO:0000256" key="2">
    <source>
        <dbReference type="ARBA" id="ARBA00010004"/>
    </source>
</evidence>
<proteinExistence type="inferred from homology"/>
<dbReference type="GO" id="GO:0006935">
    <property type="term" value="P:chemotaxis"/>
    <property type="evidence" value="ECO:0007669"/>
    <property type="project" value="UniProtKB-KW"/>
</dbReference>
<dbReference type="PANTHER" id="PTHR38786:SF1">
    <property type="entry name" value="FLAGELLAR FLIJ PROTEIN"/>
    <property type="match status" value="1"/>
</dbReference>
<reference evidence="12 13" key="1">
    <citation type="submission" date="2019-02" db="EMBL/GenBank/DDBJ databases">
        <title>Genomic Encyclopedia of Type Strains, Phase IV (KMG-IV): sequencing the most valuable type-strain genomes for metagenomic binning, comparative biology and taxonomic classification.</title>
        <authorList>
            <person name="Goeker M."/>
        </authorList>
    </citation>
    <scope>NUCLEOTIDE SEQUENCE [LARGE SCALE GENOMIC DNA]</scope>
    <source>
        <strain evidence="12 13">DSM 10617</strain>
    </source>
</reference>
<keyword evidence="11" id="KW-0175">Coiled coil</keyword>
<dbReference type="GO" id="GO:0009288">
    <property type="term" value="C:bacterial-type flagellum"/>
    <property type="evidence" value="ECO:0007669"/>
    <property type="project" value="InterPro"/>
</dbReference>
<dbReference type="Gene3D" id="1.10.287.1700">
    <property type="match status" value="1"/>
</dbReference>
<evidence type="ECO:0000256" key="5">
    <source>
        <dbReference type="ARBA" id="ARBA00022475"/>
    </source>
</evidence>
<dbReference type="InterPro" id="IPR052570">
    <property type="entry name" value="FliJ"/>
</dbReference>
<dbReference type="OrthoDB" id="8687958at2"/>
<dbReference type="RefSeq" id="WP_130483608.1">
    <property type="nucleotide sequence ID" value="NZ_SGWV01000012.1"/>
</dbReference>
<keyword evidence="12" id="KW-0282">Flagellum</keyword>
<evidence type="ECO:0000256" key="6">
    <source>
        <dbReference type="ARBA" id="ARBA00022500"/>
    </source>
</evidence>
<evidence type="ECO:0000313" key="13">
    <source>
        <dbReference type="Proteomes" id="UP000293433"/>
    </source>
</evidence>
<gene>
    <name evidence="12" type="ORF">EV685_3807</name>
</gene>
<dbReference type="Proteomes" id="UP000293433">
    <property type="component" value="Unassembled WGS sequence"/>
</dbReference>
<dbReference type="InterPro" id="IPR012823">
    <property type="entry name" value="Flagell_FliJ"/>
</dbReference>
<evidence type="ECO:0000256" key="4">
    <source>
        <dbReference type="ARBA" id="ARBA00022448"/>
    </source>
</evidence>
<keyword evidence="6" id="KW-0145">Chemotaxis</keyword>
<organism evidence="12 13">
    <name type="scientific">Sphaerotilus mobilis</name>
    <dbReference type="NCBI Taxonomy" id="47994"/>
    <lineage>
        <taxon>Bacteria</taxon>
        <taxon>Pseudomonadati</taxon>
        <taxon>Pseudomonadota</taxon>
        <taxon>Betaproteobacteria</taxon>
        <taxon>Burkholderiales</taxon>
        <taxon>Sphaerotilaceae</taxon>
        <taxon>Sphaerotilus</taxon>
    </lineage>
</organism>
<sequence>MTHPTLQPLFVLLEQAEQARDDIVAQQARAEQAHAAAQAQQAQLHGYRQDYQQRWRQQFAQGVAIALANCYHDFAGRLDGVVEMQSEQVTRAAQAIEQLRERRLAAELRVASVRKLIERREALMRAQGERREQKGADELASRAAWQRLQQGNVFDMA</sequence>
<feature type="coiled-coil region" evidence="11">
    <location>
        <begin position="82"/>
        <end position="116"/>
    </location>
</feature>
<comment type="similarity">
    <text evidence="2">Belongs to the FliJ family.</text>
</comment>
<comment type="caution">
    <text evidence="12">The sequence shown here is derived from an EMBL/GenBank/DDBJ whole genome shotgun (WGS) entry which is preliminary data.</text>
</comment>
<dbReference type="GO" id="GO:0071973">
    <property type="term" value="P:bacterial-type flagellum-dependent cell motility"/>
    <property type="evidence" value="ECO:0007669"/>
    <property type="project" value="InterPro"/>
</dbReference>
<keyword evidence="4" id="KW-0813">Transport</keyword>
<keyword evidence="13" id="KW-1185">Reference proteome</keyword>
<keyword evidence="9" id="KW-0472">Membrane</keyword>
<keyword evidence="10" id="KW-1006">Bacterial flagellum protein export</keyword>
<keyword evidence="8" id="KW-0653">Protein transport</keyword>
<dbReference type="EMBL" id="SGWV01000012">
    <property type="protein sequence ID" value="RZS47597.1"/>
    <property type="molecule type" value="Genomic_DNA"/>
</dbReference>
<keyword evidence="12" id="KW-0969">Cilium</keyword>
<evidence type="ECO:0000313" key="12">
    <source>
        <dbReference type="EMBL" id="RZS47597.1"/>
    </source>
</evidence>
<evidence type="ECO:0000256" key="9">
    <source>
        <dbReference type="ARBA" id="ARBA00023136"/>
    </source>
</evidence>
<keyword evidence="5" id="KW-1003">Cell membrane</keyword>
<evidence type="ECO:0000256" key="7">
    <source>
        <dbReference type="ARBA" id="ARBA00022795"/>
    </source>
</evidence>